<dbReference type="InterPro" id="IPR000782">
    <property type="entry name" value="FAS1_domain"/>
</dbReference>
<dbReference type="PANTHER" id="PTHR10900:SF77">
    <property type="entry name" value="FI19380P1"/>
    <property type="match status" value="1"/>
</dbReference>
<dbReference type="FunFam" id="2.30.180.10:FF:000032">
    <property type="entry name" value="Fasciclin domain-containing protein, putative"/>
    <property type="match status" value="2"/>
</dbReference>
<dbReference type="InterPro" id="IPR036378">
    <property type="entry name" value="FAS1_dom_sf"/>
</dbReference>
<feature type="domain" description="FAS1" evidence="2">
    <location>
        <begin position="39"/>
        <end position="172"/>
    </location>
</feature>
<protein>
    <submittedName>
        <fullName evidence="3">Uncaracterized surface protein containing fasciclin (FAS1) repeats</fullName>
    </submittedName>
</protein>
<proteinExistence type="predicted"/>
<evidence type="ECO:0000259" key="2">
    <source>
        <dbReference type="PROSITE" id="PS50213"/>
    </source>
</evidence>
<keyword evidence="4" id="KW-1185">Reference proteome</keyword>
<dbReference type="PROSITE" id="PS51257">
    <property type="entry name" value="PROKAR_LIPOPROTEIN"/>
    <property type="match status" value="1"/>
</dbReference>
<dbReference type="PROSITE" id="PS50213">
    <property type="entry name" value="FAS1"/>
    <property type="match status" value="2"/>
</dbReference>
<feature type="signal peptide" evidence="1">
    <location>
        <begin position="1"/>
        <end position="28"/>
    </location>
</feature>
<dbReference type="AlphaFoldDB" id="A0A1H5VPY0"/>
<feature type="domain" description="FAS1" evidence="2">
    <location>
        <begin position="181"/>
        <end position="316"/>
    </location>
</feature>
<gene>
    <name evidence="3" type="ORF">SAMN03080598_01795</name>
</gene>
<dbReference type="SMART" id="SM00554">
    <property type="entry name" value="FAS1"/>
    <property type="match status" value="2"/>
</dbReference>
<organism evidence="3 4">
    <name type="scientific">Algoriphagus boritolerans DSM 17298 = JCM 18970</name>
    <dbReference type="NCBI Taxonomy" id="1120964"/>
    <lineage>
        <taxon>Bacteria</taxon>
        <taxon>Pseudomonadati</taxon>
        <taxon>Bacteroidota</taxon>
        <taxon>Cytophagia</taxon>
        <taxon>Cytophagales</taxon>
        <taxon>Cyclobacteriaceae</taxon>
        <taxon>Algoriphagus</taxon>
    </lineage>
</organism>
<sequence>MMNSKFNPWRSFALLVSLGSVLSFSACEDEVDPPMVPESETIVDVAAANPDFSTLVAAVGEAGLVEALSGPGPLTVFAPNDDAFEEFLDDNNLTSDQLLANPDLEDILTYHVVNGAVASADVAPGPVTALNQSQFYVSEDPSGNLWINGNAQIIQTDIAADNGIIHVLDYVITAPTQNIAEIALAANEAETPEFTQLVAALIRADLVEAVSGDAMDNLTVFAPTDEAFESLYEALGVSGVDEIPVDLLTDVLLYHVVPARAFSQDLRQDASLPTLLDGQELSVDLANLEINDSGLISSALNIHATNGVIHAIDQVLLPPSDSDASATITLANVGTSAYRVVSIDGVGASATLDADNAGIELTEGLRYTFINNGGANHPLDFRNSDGDILLSEDAADGSFEDDADVNFVVAGANISFTLTAELAEELATYNCTIHSAMEGAITIAD</sequence>
<dbReference type="RefSeq" id="WP_317046046.1">
    <property type="nucleotide sequence ID" value="NZ_BBFN01000004.1"/>
</dbReference>
<dbReference type="Gene3D" id="2.30.180.10">
    <property type="entry name" value="FAS1 domain"/>
    <property type="match status" value="2"/>
</dbReference>
<evidence type="ECO:0000256" key="1">
    <source>
        <dbReference type="SAM" id="SignalP"/>
    </source>
</evidence>
<dbReference type="Proteomes" id="UP000236736">
    <property type="component" value="Unassembled WGS sequence"/>
</dbReference>
<evidence type="ECO:0000313" key="4">
    <source>
        <dbReference type="Proteomes" id="UP000236736"/>
    </source>
</evidence>
<dbReference type="GO" id="GO:0005615">
    <property type="term" value="C:extracellular space"/>
    <property type="evidence" value="ECO:0007669"/>
    <property type="project" value="TreeGrafter"/>
</dbReference>
<evidence type="ECO:0000313" key="3">
    <source>
        <dbReference type="EMBL" id="SEF89362.1"/>
    </source>
</evidence>
<dbReference type="Pfam" id="PF02469">
    <property type="entry name" value="Fasciclin"/>
    <property type="match status" value="2"/>
</dbReference>
<accession>A0A1H5VPY0</accession>
<dbReference type="SUPFAM" id="SSF82153">
    <property type="entry name" value="FAS1 domain"/>
    <property type="match status" value="2"/>
</dbReference>
<dbReference type="EMBL" id="FNVR01000007">
    <property type="protein sequence ID" value="SEF89362.1"/>
    <property type="molecule type" value="Genomic_DNA"/>
</dbReference>
<reference evidence="4" key="1">
    <citation type="submission" date="2016-10" db="EMBL/GenBank/DDBJ databases">
        <authorList>
            <person name="Varghese N."/>
            <person name="Submissions S."/>
        </authorList>
    </citation>
    <scope>NUCLEOTIDE SEQUENCE [LARGE SCALE GENOMIC DNA]</scope>
    <source>
        <strain evidence="4">DSM 17298</strain>
    </source>
</reference>
<feature type="chain" id="PRO_5009287484" evidence="1">
    <location>
        <begin position="29"/>
        <end position="445"/>
    </location>
</feature>
<dbReference type="PANTHER" id="PTHR10900">
    <property type="entry name" value="PERIOSTIN-RELATED"/>
    <property type="match status" value="1"/>
</dbReference>
<dbReference type="InterPro" id="IPR050904">
    <property type="entry name" value="Adhesion/Biosynth-related"/>
</dbReference>
<keyword evidence="1" id="KW-0732">Signal</keyword>
<name>A0A1H5VPY0_9BACT</name>